<dbReference type="InterPro" id="IPR033116">
    <property type="entry name" value="TRYPSIN_SER"/>
</dbReference>
<dbReference type="Pfam" id="PF00089">
    <property type="entry name" value="Trypsin"/>
    <property type="match status" value="1"/>
</dbReference>
<keyword evidence="3" id="KW-0645">Protease</keyword>
<dbReference type="GO" id="GO:0006508">
    <property type="term" value="P:proteolysis"/>
    <property type="evidence" value="ECO:0007669"/>
    <property type="project" value="UniProtKB-KW"/>
</dbReference>
<dbReference type="InterPro" id="IPR001314">
    <property type="entry name" value="Peptidase_S1A"/>
</dbReference>
<evidence type="ECO:0000256" key="3">
    <source>
        <dbReference type="RuleBase" id="RU363034"/>
    </source>
</evidence>
<evidence type="ECO:0000313" key="6">
    <source>
        <dbReference type="EMBL" id="SHE67401.1"/>
    </source>
</evidence>
<dbReference type="NCBIfam" id="TIGR03501">
    <property type="entry name" value="GlyGly_CTERM"/>
    <property type="match status" value="1"/>
</dbReference>
<comment type="similarity">
    <text evidence="1">Belongs to the peptidase S1 family.</text>
</comment>
<dbReference type="InterPro" id="IPR018114">
    <property type="entry name" value="TRYPSIN_HIS"/>
</dbReference>
<evidence type="ECO:0000256" key="1">
    <source>
        <dbReference type="ARBA" id="ARBA00007664"/>
    </source>
</evidence>
<dbReference type="PANTHER" id="PTHR24276">
    <property type="entry name" value="POLYSERASE-RELATED"/>
    <property type="match status" value="1"/>
</dbReference>
<dbReference type="PROSITE" id="PS00135">
    <property type="entry name" value="TRYPSIN_SER"/>
    <property type="match status" value="1"/>
</dbReference>
<dbReference type="SUPFAM" id="SSF50494">
    <property type="entry name" value="Trypsin-like serine proteases"/>
    <property type="match status" value="1"/>
</dbReference>
<dbReference type="Proteomes" id="UP000184159">
    <property type="component" value="Unassembled WGS sequence"/>
</dbReference>
<dbReference type="GO" id="GO:0004252">
    <property type="term" value="F:serine-type endopeptidase activity"/>
    <property type="evidence" value="ECO:0007669"/>
    <property type="project" value="InterPro"/>
</dbReference>
<keyword evidence="2" id="KW-1015">Disulfide bond</keyword>
<accession>A0A1M4VEM0</accession>
<dbReference type="PROSITE" id="PS00134">
    <property type="entry name" value="TRYPSIN_HIS"/>
    <property type="match status" value="1"/>
</dbReference>
<dbReference type="InterPro" id="IPR043504">
    <property type="entry name" value="Peptidase_S1_PA_chymotrypsin"/>
</dbReference>
<keyword evidence="3" id="KW-0720">Serine protease</keyword>
<dbReference type="Gene3D" id="2.40.10.10">
    <property type="entry name" value="Trypsin-like serine proteases"/>
    <property type="match status" value="1"/>
</dbReference>
<evidence type="ECO:0000256" key="2">
    <source>
        <dbReference type="ARBA" id="ARBA00023157"/>
    </source>
</evidence>
<organism evidence="6 7">
    <name type="scientific">Vibrio gazogenes DSM 21264 = NBRC 103151</name>
    <dbReference type="NCBI Taxonomy" id="1123492"/>
    <lineage>
        <taxon>Bacteria</taxon>
        <taxon>Pseudomonadati</taxon>
        <taxon>Pseudomonadota</taxon>
        <taxon>Gammaproteobacteria</taxon>
        <taxon>Vibrionales</taxon>
        <taxon>Vibrionaceae</taxon>
        <taxon>Vibrio</taxon>
    </lineage>
</organism>
<feature type="signal peptide" evidence="4">
    <location>
        <begin position="1"/>
        <end position="21"/>
    </location>
</feature>
<name>A0A1M4VEM0_VIBGA</name>
<feature type="domain" description="Peptidase S1" evidence="5">
    <location>
        <begin position="28"/>
        <end position="274"/>
    </location>
</feature>
<dbReference type="PANTHER" id="PTHR24276:SF91">
    <property type="entry name" value="AT26814P-RELATED"/>
    <property type="match status" value="1"/>
</dbReference>
<dbReference type="InterPro" id="IPR020008">
    <property type="entry name" value="GlyGly_CTERM"/>
</dbReference>
<evidence type="ECO:0000256" key="4">
    <source>
        <dbReference type="SAM" id="SignalP"/>
    </source>
</evidence>
<proteinExistence type="inferred from homology"/>
<dbReference type="EMBL" id="FQUH01000002">
    <property type="protein sequence ID" value="SHE67401.1"/>
    <property type="molecule type" value="Genomic_DNA"/>
</dbReference>
<dbReference type="PRINTS" id="PR00722">
    <property type="entry name" value="CHYMOTRYPSIN"/>
</dbReference>
<evidence type="ECO:0000313" key="7">
    <source>
        <dbReference type="Proteomes" id="UP000184159"/>
    </source>
</evidence>
<dbReference type="InterPro" id="IPR050430">
    <property type="entry name" value="Peptidase_S1"/>
</dbReference>
<reference evidence="7" key="1">
    <citation type="submission" date="2016-11" db="EMBL/GenBank/DDBJ databases">
        <authorList>
            <person name="Varghese N."/>
            <person name="Submissions S."/>
        </authorList>
    </citation>
    <scope>NUCLEOTIDE SEQUENCE [LARGE SCALE GENOMIC DNA]</scope>
    <source>
        <strain evidence="7">DSM 21264</strain>
    </source>
</reference>
<keyword evidence="7" id="KW-1185">Reference proteome</keyword>
<protein>
    <submittedName>
        <fullName evidence="6">GlyGly-CTERM domain-containing protein</fullName>
    </submittedName>
</protein>
<keyword evidence="4" id="KW-0732">Signal</keyword>
<dbReference type="PROSITE" id="PS50240">
    <property type="entry name" value="TRYPSIN_DOM"/>
    <property type="match status" value="1"/>
</dbReference>
<sequence length="345" mass="37533">MFLKLIRIMLGCCLLSSPAFSSDVSPYIVNGTSTSVVTYPDFVSLFYDRTEYDRIYGGHSFCGGTMLNSQYVLTAAHCIFSGGSIDEEYMLFMTVGQIDDETDWIYKITPVRPSEFYYFSSFSDSKSDLWKDDIAIIKLTSPLNTGGTVNRPTDESYRSNTQNFTVIGHGNTTTNTTTYQLLKTSMSYVDNSTCASEYSGLHNTQICFSGGDSPTMNNGVCSGDSGGPIYWNDSGTLRQVGITSFGPTICGSGSITGVFTEVADYDAWITNVLNGTITPNYIATDAKRLAYYQTQILSQVDLSTATSSDASSGGSSGGSMGWFLLLLLSGVLGYRQRSKLLVVLR</sequence>
<dbReference type="InterPro" id="IPR009003">
    <property type="entry name" value="Peptidase_S1_PA"/>
</dbReference>
<gene>
    <name evidence="6" type="ORF">SAMN02745781_00700</name>
</gene>
<feature type="chain" id="PRO_5013381893" evidence="4">
    <location>
        <begin position="22"/>
        <end position="345"/>
    </location>
</feature>
<dbReference type="SMART" id="SM00020">
    <property type="entry name" value="Tryp_SPc"/>
    <property type="match status" value="1"/>
</dbReference>
<keyword evidence="3" id="KW-0378">Hydrolase</keyword>
<dbReference type="InterPro" id="IPR001254">
    <property type="entry name" value="Trypsin_dom"/>
</dbReference>
<evidence type="ECO:0000259" key="5">
    <source>
        <dbReference type="PROSITE" id="PS50240"/>
    </source>
</evidence>
<dbReference type="AlphaFoldDB" id="A0A1M4VEM0"/>